<accession>A0ABR3RLG4</accession>
<feature type="compositionally biased region" description="Polar residues" evidence="1">
    <location>
        <begin position="165"/>
        <end position="174"/>
    </location>
</feature>
<dbReference type="EMBL" id="JAKJXO020000005">
    <property type="protein sequence ID" value="KAL1605284.1"/>
    <property type="molecule type" value="Genomic_DNA"/>
</dbReference>
<proteinExistence type="predicted"/>
<sequence length="174" mass="20472">MLQLLARLLGRAPKSDLPPFNFALNRYKAKKHWPPNLKELTEKQQFRFERKFKRRLRLKSIKPQWQRWTKIVQWNLIGFVVVYGVLFHDFAKDPMNPRPGEQPFKTLRQWMWGAWDGMWTHTSNSLEANRAGRERLSPAHLHGNPAAPEEAADAAGRKPARKYQPVTNQYTTNN</sequence>
<dbReference type="Proteomes" id="UP001521785">
    <property type="component" value="Unassembled WGS sequence"/>
</dbReference>
<comment type="caution">
    <text evidence="2">The sequence shown here is derived from an EMBL/GenBank/DDBJ whole genome shotgun (WGS) entry which is preliminary data.</text>
</comment>
<evidence type="ECO:0000313" key="3">
    <source>
        <dbReference type="Proteomes" id="UP001521785"/>
    </source>
</evidence>
<gene>
    <name evidence="2" type="ORF">SLS60_004832</name>
</gene>
<organism evidence="2 3">
    <name type="scientific">Paraconiothyrium brasiliense</name>
    <dbReference type="NCBI Taxonomy" id="300254"/>
    <lineage>
        <taxon>Eukaryota</taxon>
        <taxon>Fungi</taxon>
        <taxon>Dikarya</taxon>
        <taxon>Ascomycota</taxon>
        <taxon>Pezizomycotina</taxon>
        <taxon>Dothideomycetes</taxon>
        <taxon>Pleosporomycetidae</taxon>
        <taxon>Pleosporales</taxon>
        <taxon>Massarineae</taxon>
        <taxon>Didymosphaeriaceae</taxon>
        <taxon>Paraconiothyrium</taxon>
    </lineage>
</organism>
<name>A0ABR3RLG4_9PLEO</name>
<reference evidence="2 3" key="1">
    <citation type="submission" date="2024-02" db="EMBL/GenBank/DDBJ databases">
        <title>De novo assembly and annotation of 12 fungi associated with fruit tree decline syndrome in Ontario, Canada.</title>
        <authorList>
            <person name="Sulman M."/>
            <person name="Ellouze W."/>
            <person name="Ilyukhin E."/>
        </authorList>
    </citation>
    <scope>NUCLEOTIDE SEQUENCE [LARGE SCALE GENOMIC DNA]</scope>
    <source>
        <strain evidence="2 3">M42-189</strain>
    </source>
</reference>
<keyword evidence="3" id="KW-1185">Reference proteome</keyword>
<feature type="region of interest" description="Disordered" evidence="1">
    <location>
        <begin position="138"/>
        <end position="174"/>
    </location>
</feature>
<protein>
    <submittedName>
        <fullName evidence="2">Uncharacterized protein</fullName>
    </submittedName>
</protein>
<evidence type="ECO:0000256" key="1">
    <source>
        <dbReference type="SAM" id="MobiDB-lite"/>
    </source>
</evidence>
<evidence type="ECO:0000313" key="2">
    <source>
        <dbReference type="EMBL" id="KAL1605284.1"/>
    </source>
</evidence>